<proteinExistence type="predicted"/>
<protein>
    <recommendedName>
        <fullName evidence="5">K Homology domain-containing protein</fullName>
    </recommendedName>
</protein>
<dbReference type="EMBL" id="AMQN01010708">
    <property type="status" value="NOT_ANNOTATED_CDS"/>
    <property type="molecule type" value="Genomic_DNA"/>
</dbReference>
<dbReference type="Proteomes" id="UP000014760">
    <property type="component" value="Unassembled WGS sequence"/>
</dbReference>
<dbReference type="HOGENOM" id="CLU_2087098_0_0_1"/>
<reference evidence="3" key="3">
    <citation type="submission" date="2015-06" db="UniProtKB">
        <authorList>
            <consortium name="EnsemblMetazoa"/>
        </authorList>
    </citation>
    <scope>IDENTIFICATION</scope>
</reference>
<evidence type="ECO:0000313" key="4">
    <source>
        <dbReference type="Proteomes" id="UP000014760"/>
    </source>
</evidence>
<evidence type="ECO:0000313" key="2">
    <source>
        <dbReference type="EMBL" id="ELT97853.1"/>
    </source>
</evidence>
<gene>
    <name evidence="2" type="ORF">CAPTEDRAFT_204375</name>
</gene>
<evidence type="ECO:0000256" key="1">
    <source>
        <dbReference type="SAM" id="MobiDB-lite"/>
    </source>
</evidence>
<dbReference type="EnsemblMetazoa" id="CapteT204375">
    <property type="protein sequence ID" value="CapteP204375"/>
    <property type="gene ID" value="CapteG204375"/>
</dbReference>
<reference evidence="4" key="1">
    <citation type="submission" date="2012-12" db="EMBL/GenBank/DDBJ databases">
        <authorList>
            <person name="Hellsten U."/>
            <person name="Grimwood J."/>
            <person name="Chapman J.A."/>
            <person name="Shapiro H."/>
            <person name="Aerts A."/>
            <person name="Otillar R.P."/>
            <person name="Terry A.Y."/>
            <person name="Boore J.L."/>
            <person name="Simakov O."/>
            <person name="Marletaz F."/>
            <person name="Cho S.-J."/>
            <person name="Edsinger-Gonzales E."/>
            <person name="Havlak P."/>
            <person name="Kuo D.-H."/>
            <person name="Larsson T."/>
            <person name="Lv J."/>
            <person name="Arendt D."/>
            <person name="Savage R."/>
            <person name="Osoegawa K."/>
            <person name="de Jong P."/>
            <person name="Lindberg D.R."/>
            <person name="Seaver E.C."/>
            <person name="Weisblat D.A."/>
            <person name="Putnam N.H."/>
            <person name="Grigoriev I.V."/>
            <person name="Rokhsar D.S."/>
        </authorList>
    </citation>
    <scope>NUCLEOTIDE SEQUENCE</scope>
    <source>
        <strain evidence="4">I ESC-2004</strain>
    </source>
</reference>
<evidence type="ECO:0000313" key="3">
    <source>
        <dbReference type="EnsemblMetazoa" id="CapteP204375"/>
    </source>
</evidence>
<keyword evidence="4" id="KW-1185">Reference proteome</keyword>
<name>R7TVF6_CAPTE</name>
<reference evidence="2 4" key="2">
    <citation type="journal article" date="2013" name="Nature">
        <title>Insights into bilaterian evolution from three spiralian genomes.</title>
        <authorList>
            <person name="Simakov O."/>
            <person name="Marletaz F."/>
            <person name="Cho S.J."/>
            <person name="Edsinger-Gonzales E."/>
            <person name="Havlak P."/>
            <person name="Hellsten U."/>
            <person name="Kuo D.H."/>
            <person name="Larsson T."/>
            <person name="Lv J."/>
            <person name="Arendt D."/>
            <person name="Savage R."/>
            <person name="Osoegawa K."/>
            <person name="de Jong P."/>
            <person name="Grimwood J."/>
            <person name="Chapman J.A."/>
            <person name="Shapiro H."/>
            <person name="Aerts A."/>
            <person name="Otillar R.P."/>
            <person name="Terry A.Y."/>
            <person name="Boore J.L."/>
            <person name="Grigoriev I.V."/>
            <person name="Lindberg D.R."/>
            <person name="Seaver E.C."/>
            <person name="Weisblat D.A."/>
            <person name="Putnam N.H."/>
            <person name="Rokhsar D.S."/>
        </authorList>
    </citation>
    <scope>NUCLEOTIDE SEQUENCE</scope>
    <source>
        <strain evidence="2 4">I ESC-2004</strain>
    </source>
</reference>
<feature type="region of interest" description="Disordered" evidence="1">
    <location>
        <begin position="1"/>
        <end position="29"/>
    </location>
</feature>
<dbReference type="AlphaFoldDB" id="R7TVF6"/>
<organism evidence="2">
    <name type="scientific">Capitella teleta</name>
    <name type="common">Polychaete worm</name>
    <dbReference type="NCBI Taxonomy" id="283909"/>
    <lineage>
        <taxon>Eukaryota</taxon>
        <taxon>Metazoa</taxon>
        <taxon>Spiralia</taxon>
        <taxon>Lophotrochozoa</taxon>
        <taxon>Annelida</taxon>
        <taxon>Polychaeta</taxon>
        <taxon>Sedentaria</taxon>
        <taxon>Scolecida</taxon>
        <taxon>Capitellidae</taxon>
        <taxon>Capitella</taxon>
    </lineage>
</organism>
<dbReference type="EMBL" id="KB308450">
    <property type="protein sequence ID" value="ELT97853.1"/>
    <property type="molecule type" value="Genomic_DNA"/>
</dbReference>
<accession>R7TVF6</accession>
<sequence>MIGKKAGGAAEEEEEEESTDQQVNRKRRIPGVFREEGAYGVFDLVNTKHEMDTMAEALRKVSLECGLKINRDKTHVMRIGGTGTIEIQGEEIQNTAKVKFLRSTITHPKKTEIKADE</sequence>
<feature type="compositionally biased region" description="Acidic residues" evidence="1">
    <location>
        <begin position="10"/>
        <end position="19"/>
    </location>
</feature>
<evidence type="ECO:0008006" key="5">
    <source>
        <dbReference type="Google" id="ProtNLM"/>
    </source>
</evidence>